<gene>
    <name evidence="1" type="ORF">EII34_13645</name>
</gene>
<dbReference type="EMBL" id="RQZG01000018">
    <property type="protein sequence ID" value="RRD03625.1"/>
    <property type="molecule type" value="Genomic_DNA"/>
</dbReference>
<comment type="caution">
    <text evidence="1">The sequence shown here is derived from an EMBL/GenBank/DDBJ whole genome shotgun (WGS) entry which is preliminary data.</text>
</comment>
<dbReference type="Proteomes" id="UP000280819">
    <property type="component" value="Unassembled WGS sequence"/>
</dbReference>
<protein>
    <submittedName>
        <fullName evidence="1">Uncharacterized protein</fullName>
    </submittedName>
</protein>
<sequence length="209" mass="23492">MRNRRPRTTWWLAALPLILVVAVLASSQRMLNIHLAWELTTPVRATDRTAHLVQTYDHFGESHQLEVTVTVLKVSSLPEVQVGHQRLRPPPGGVLWQIDTEFQAPPDVVLYYCETVLFSDGVSYSPHAGKIDVDTGVGLTRNGNGLSCTPAETPGPQHEFTGPGIRPAEEPRPTRWQQSFSFALPAGVQPEEFRLWWHRPQYLSFPLTP</sequence>
<evidence type="ECO:0000313" key="1">
    <source>
        <dbReference type="EMBL" id="RRD03625.1"/>
    </source>
</evidence>
<evidence type="ECO:0000313" key="2">
    <source>
        <dbReference type="Proteomes" id="UP000280819"/>
    </source>
</evidence>
<accession>A0A3P1T397</accession>
<organism evidence="1 2">
    <name type="scientific">Arachnia propionica</name>
    <dbReference type="NCBI Taxonomy" id="1750"/>
    <lineage>
        <taxon>Bacteria</taxon>
        <taxon>Bacillati</taxon>
        <taxon>Actinomycetota</taxon>
        <taxon>Actinomycetes</taxon>
        <taxon>Propionibacteriales</taxon>
        <taxon>Propionibacteriaceae</taxon>
        <taxon>Arachnia</taxon>
    </lineage>
</organism>
<reference evidence="1 2" key="1">
    <citation type="submission" date="2018-11" db="EMBL/GenBank/DDBJ databases">
        <title>Genomes From Bacteria Associated with the Canine Oral Cavity: a Test Case for Automated Genome-Based Taxonomic Assignment.</title>
        <authorList>
            <person name="Coil D.A."/>
            <person name="Jospin G."/>
            <person name="Darling A.E."/>
            <person name="Wallis C."/>
            <person name="Davis I.J."/>
            <person name="Harris S."/>
            <person name="Eisen J.A."/>
            <person name="Holcombe L.J."/>
            <person name="O'Flynn C."/>
        </authorList>
    </citation>
    <scope>NUCLEOTIDE SEQUENCE [LARGE SCALE GENOMIC DNA]</scope>
    <source>
        <strain evidence="1 2">OH887_COT-365</strain>
    </source>
</reference>
<dbReference type="RefSeq" id="WP_124845717.1">
    <property type="nucleotide sequence ID" value="NZ_JAUNKP010000037.1"/>
</dbReference>
<dbReference type="OrthoDB" id="3728792at2"/>
<proteinExistence type="predicted"/>
<name>A0A3P1T397_9ACTN</name>
<dbReference type="AlphaFoldDB" id="A0A3P1T397"/>